<dbReference type="InterPro" id="IPR052523">
    <property type="entry name" value="Trichothecene_AcTrans"/>
</dbReference>
<gene>
    <name evidence="3" type="ORF">B0H16DRAFT_1554316</name>
</gene>
<evidence type="ECO:0000313" key="4">
    <source>
        <dbReference type="Proteomes" id="UP001215598"/>
    </source>
</evidence>
<dbReference type="InterPro" id="IPR016181">
    <property type="entry name" value="Acyl_CoA_acyltransferase"/>
</dbReference>
<dbReference type="Gene3D" id="3.40.630.30">
    <property type="match status" value="1"/>
</dbReference>
<dbReference type="PANTHER" id="PTHR42791:SF2">
    <property type="entry name" value="N-ACETYLTRANSFERASE DOMAIN-CONTAINING PROTEIN"/>
    <property type="match status" value="1"/>
</dbReference>
<dbReference type="Proteomes" id="UP001215598">
    <property type="component" value="Unassembled WGS sequence"/>
</dbReference>
<dbReference type="CDD" id="cd04301">
    <property type="entry name" value="NAT_SF"/>
    <property type="match status" value="1"/>
</dbReference>
<dbReference type="InterPro" id="IPR000182">
    <property type="entry name" value="GNAT_dom"/>
</dbReference>
<keyword evidence="4" id="KW-1185">Reference proteome</keyword>
<dbReference type="Pfam" id="PF00583">
    <property type="entry name" value="Acetyltransf_1"/>
    <property type="match status" value="1"/>
</dbReference>
<dbReference type="AlphaFoldDB" id="A0AAD7N6F5"/>
<dbReference type="GO" id="GO:0016747">
    <property type="term" value="F:acyltransferase activity, transferring groups other than amino-acyl groups"/>
    <property type="evidence" value="ECO:0007669"/>
    <property type="project" value="InterPro"/>
</dbReference>
<evidence type="ECO:0000313" key="3">
    <source>
        <dbReference type="EMBL" id="KAJ7747720.1"/>
    </source>
</evidence>
<name>A0AAD7N6F5_9AGAR</name>
<accession>A0AAD7N6F5</accession>
<proteinExistence type="predicted"/>
<dbReference type="SUPFAM" id="SSF55729">
    <property type="entry name" value="Acyl-CoA N-acyltransferases (Nat)"/>
    <property type="match status" value="1"/>
</dbReference>
<organism evidence="3 4">
    <name type="scientific">Mycena metata</name>
    <dbReference type="NCBI Taxonomy" id="1033252"/>
    <lineage>
        <taxon>Eukaryota</taxon>
        <taxon>Fungi</taxon>
        <taxon>Dikarya</taxon>
        <taxon>Basidiomycota</taxon>
        <taxon>Agaricomycotina</taxon>
        <taxon>Agaricomycetes</taxon>
        <taxon>Agaricomycetidae</taxon>
        <taxon>Agaricales</taxon>
        <taxon>Marasmiineae</taxon>
        <taxon>Mycenaceae</taxon>
        <taxon>Mycena</taxon>
    </lineage>
</organism>
<dbReference type="PANTHER" id="PTHR42791">
    <property type="entry name" value="GNAT FAMILY ACETYLTRANSFERASE"/>
    <property type="match status" value="1"/>
</dbReference>
<feature type="region of interest" description="Disordered" evidence="1">
    <location>
        <begin position="106"/>
        <end position="133"/>
    </location>
</feature>
<evidence type="ECO:0000259" key="2">
    <source>
        <dbReference type="PROSITE" id="PS51186"/>
    </source>
</evidence>
<protein>
    <submittedName>
        <fullName evidence="3">Acyl-CoA N-acyltransferase</fullName>
    </submittedName>
</protein>
<dbReference type="EMBL" id="JARKIB010000075">
    <property type="protein sequence ID" value="KAJ7747720.1"/>
    <property type="molecule type" value="Genomic_DNA"/>
</dbReference>
<comment type="caution">
    <text evidence="3">The sequence shown here is derived from an EMBL/GenBank/DDBJ whole genome shotgun (WGS) entry which is preliminary data.</text>
</comment>
<feature type="domain" description="N-acetyltransferase" evidence="2">
    <location>
        <begin position="7"/>
        <end position="214"/>
    </location>
</feature>
<evidence type="ECO:0000256" key="1">
    <source>
        <dbReference type="SAM" id="MobiDB-lite"/>
    </source>
</evidence>
<reference evidence="3" key="1">
    <citation type="submission" date="2023-03" db="EMBL/GenBank/DDBJ databases">
        <title>Massive genome expansion in bonnet fungi (Mycena s.s.) driven by repeated elements and novel gene families across ecological guilds.</title>
        <authorList>
            <consortium name="Lawrence Berkeley National Laboratory"/>
            <person name="Harder C.B."/>
            <person name="Miyauchi S."/>
            <person name="Viragh M."/>
            <person name="Kuo A."/>
            <person name="Thoen E."/>
            <person name="Andreopoulos B."/>
            <person name="Lu D."/>
            <person name="Skrede I."/>
            <person name="Drula E."/>
            <person name="Henrissat B."/>
            <person name="Morin E."/>
            <person name="Kohler A."/>
            <person name="Barry K."/>
            <person name="LaButti K."/>
            <person name="Morin E."/>
            <person name="Salamov A."/>
            <person name="Lipzen A."/>
            <person name="Mereny Z."/>
            <person name="Hegedus B."/>
            <person name="Baldrian P."/>
            <person name="Stursova M."/>
            <person name="Weitz H."/>
            <person name="Taylor A."/>
            <person name="Grigoriev I.V."/>
            <person name="Nagy L.G."/>
            <person name="Martin F."/>
            <person name="Kauserud H."/>
        </authorList>
    </citation>
    <scope>NUCLEOTIDE SEQUENCE</scope>
    <source>
        <strain evidence="3">CBHHK182m</strain>
    </source>
</reference>
<dbReference type="PROSITE" id="PS51186">
    <property type="entry name" value="GNAT"/>
    <property type="match status" value="1"/>
</dbReference>
<sequence length="232" mass="25412">MSKPPGMQVRQARPADVPSLADLLVAAPDEGSLYQFPHILEHPVEMHKLHVGWLRQAVQDPTTLIRVAVVLAEGKERVVGYSSWTRREVDAESGGKSRMVELHTVEPTAAADSEPETDTNRRALLASSPNPSKTTSCYELGGLATLPAYQGHGVASSLTRWGMDRAAEEGGPIFVTSQGRVLEFHGKLGFRRNESTEYWLDEEGRELTKEETWKTSSGGISGAMMVWTPSNV</sequence>